<evidence type="ECO:0000256" key="8">
    <source>
        <dbReference type="ARBA" id="ARBA00023136"/>
    </source>
</evidence>
<keyword evidence="11" id="KW-0808">Transferase</keyword>
<dbReference type="GO" id="GO:0008250">
    <property type="term" value="C:oligosaccharyltransferase complex"/>
    <property type="evidence" value="ECO:0007669"/>
    <property type="project" value="TreeGrafter"/>
</dbReference>
<dbReference type="Pfam" id="PF04756">
    <property type="entry name" value="OST3_OST6"/>
    <property type="match status" value="1"/>
</dbReference>
<dbReference type="InterPro" id="IPR021149">
    <property type="entry name" value="OligosaccharylTrfase_OST3/OST6"/>
</dbReference>
<protein>
    <submittedName>
        <fullName evidence="11">Oligosaccharyl transferase subunit ost3/OST6</fullName>
    </submittedName>
</protein>
<organism evidence="11 12">
    <name type="scientific">Coemansia spiralis</name>
    <dbReference type="NCBI Taxonomy" id="417178"/>
    <lineage>
        <taxon>Eukaryota</taxon>
        <taxon>Fungi</taxon>
        <taxon>Fungi incertae sedis</taxon>
        <taxon>Zoopagomycota</taxon>
        <taxon>Kickxellomycotina</taxon>
        <taxon>Kickxellomycetes</taxon>
        <taxon>Kickxellales</taxon>
        <taxon>Kickxellaceae</taxon>
        <taxon>Coemansia</taxon>
    </lineage>
</organism>
<keyword evidence="12" id="KW-1185">Reference proteome</keyword>
<evidence type="ECO:0000313" key="12">
    <source>
        <dbReference type="Proteomes" id="UP001151516"/>
    </source>
</evidence>
<name>A0A9W8GM98_9FUNG</name>
<comment type="caution">
    <text evidence="11">The sequence shown here is derived from an EMBL/GenBank/DDBJ whole genome shotgun (WGS) entry which is preliminary data.</text>
</comment>
<evidence type="ECO:0000256" key="10">
    <source>
        <dbReference type="SAM" id="SignalP"/>
    </source>
</evidence>
<keyword evidence="8 9" id="KW-0472">Membrane</keyword>
<keyword evidence="6" id="KW-0256">Endoplasmic reticulum</keyword>
<dbReference type="Proteomes" id="UP001151516">
    <property type="component" value="Unassembled WGS sequence"/>
</dbReference>
<dbReference type="GO" id="GO:0016740">
    <property type="term" value="F:transferase activity"/>
    <property type="evidence" value="ECO:0007669"/>
    <property type="project" value="UniProtKB-KW"/>
</dbReference>
<dbReference type="PANTHER" id="PTHR12692:SF0">
    <property type="entry name" value="GH11935P"/>
    <property type="match status" value="1"/>
</dbReference>
<feature type="transmembrane region" description="Helical" evidence="9">
    <location>
        <begin position="182"/>
        <end position="200"/>
    </location>
</feature>
<feature type="chain" id="PRO_5040908421" evidence="10">
    <location>
        <begin position="26"/>
        <end position="328"/>
    </location>
</feature>
<feature type="transmembrane region" description="Helical" evidence="9">
    <location>
        <begin position="212"/>
        <end position="230"/>
    </location>
</feature>
<reference evidence="11" key="1">
    <citation type="submission" date="2022-07" db="EMBL/GenBank/DDBJ databases">
        <title>Phylogenomic reconstructions and comparative analyses of Kickxellomycotina fungi.</title>
        <authorList>
            <person name="Reynolds N.K."/>
            <person name="Stajich J.E."/>
            <person name="Barry K."/>
            <person name="Grigoriev I.V."/>
            <person name="Crous P."/>
            <person name="Smith M.E."/>
        </authorList>
    </citation>
    <scope>NUCLEOTIDE SEQUENCE</scope>
    <source>
        <strain evidence="11">CBS 109367</strain>
    </source>
</reference>
<dbReference type="PROSITE" id="PS51257">
    <property type="entry name" value="PROKAR_LIPOPROTEIN"/>
    <property type="match status" value="1"/>
</dbReference>
<evidence type="ECO:0000256" key="1">
    <source>
        <dbReference type="ARBA" id="ARBA00002791"/>
    </source>
</evidence>
<keyword evidence="4 9" id="KW-0812">Transmembrane</keyword>
<evidence type="ECO:0000256" key="6">
    <source>
        <dbReference type="ARBA" id="ARBA00022824"/>
    </source>
</evidence>
<dbReference type="CDD" id="cd02947">
    <property type="entry name" value="TRX_family"/>
    <property type="match status" value="1"/>
</dbReference>
<feature type="transmembrane region" description="Helical" evidence="9">
    <location>
        <begin position="294"/>
        <end position="314"/>
    </location>
</feature>
<dbReference type="GO" id="GO:0018279">
    <property type="term" value="P:protein N-linked glycosylation via asparagine"/>
    <property type="evidence" value="ECO:0007669"/>
    <property type="project" value="TreeGrafter"/>
</dbReference>
<dbReference type="EMBL" id="JANBTX010000032">
    <property type="protein sequence ID" value="KAJ2689102.1"/>
    <property type="molecule type" value="Genomic_DNA"/>
</dbReference>
<evidence type="ECO:0000313" key="11">
    <source>
        <dbReference type="EMBL" id="KAJ2689102.1"/>
    </source>
</evidence>
<sequence>MRLLGALGALSFAGQLLLSCGVAGAQSLSELQALAKKDGDSLARLDIEAFMKNVVPESKNYAVVVQLTALSPKYKCKPCVELDKTLRTVARGWNRHGDKDQIVFASMDVEDGEELFHKMKIEQIPRLMVFPAGAGPHALANASPREMSLKEETMTPEGMSAKLGSLLGVAIKPDIPVNYGKYLRMTLAVQAAGAGAYLAYKLVNLRMLGRNLWAIATIMFVLLMTSGFMWNKINDPPYMGQAKGGEVALFVPTNNQQFAVETQIVAVTYAVCALCIVILVRHAPKIQSADQRTFITLLFVAVLMLMFSYLNSVFRLKMPGYPFKLLLE</sequence>
<feature type="transmembrane region" description="Helical" evidence="9">
    <location>
        <begin position="264"/>
        <end position="282"/>
    </location>
</feature>
<proteinExistence type="inferred from homology"/>
<comment type="function">
    <text evidence="1">Subunit of the oligosaccharyl transferase (OST) complex that catalyzes the initial transfer of a defined glycan (Glc(3)Man(9)GlcNAc(2) in eukaryotes) from the lipid carrier dolichol-pyrophosphate to an asparagine residue within an Asn-X-Ser/Thr consensus motif in nascent polypeptide chains, the first step in protein N-glycosylation. N-glycosylation occurs cotranslationally and the complex associates with the Sec61 complex at the channel-forming translocon complex that mediates protein translocation across the endoplasmic reticulum (ER). All subunits are required for a maximal enzyme activity.</text>
</comment>
<dbReference type="Gene3D" id="3.40.30.10">
    <property type="entry name" value="Glutaredoxin"/>
    <property type="match status" value="1"/>
</dbReference>
<accession>A0A9W8GM98</accession>
<dbReference type="InterPro" id="IPR036249">
    <property type="entry name" value="Thioredoxin-like_sf"/>
</dbReference>
<evidence type="ECO:0000256" key="4">
    <source>
        <dbReference type="ARBA" id="ARBA00022692"/>
    </source>
</evidence>
<keyword evidence="5 10" id="KW-0732">Signal</keyword>
<gene>
    <name evidence="11" type="primary">OST3</name>
    <name evidence="11" type="ORF">IWW39_001741</name>
</gene>
<evidence type="ECO:0000256" key="2">
    <source>
        <dbReference type="ARBA" id="ARBA00004477"/>
    </source>
</evidence>
<evidence type="ECO:0000256" key="7">
    <source>
        <dbReference type="ARBA" id="ARBA00022989"/>
    </source>
</evidence>
<dbReference type="OrthoDB" id="67566at2759"/>
<keyword evidence="7 9" id="KW-1133">Transmembrane helix</keyword>
<evidence type="ECO:0000256" key="3">
    <source>
        <dbReference type="ARBA" id="ARBA00009561"/>
    </source>
</evidence>
<dbReference type="AlphaFoldDB" id="A0A9W8GM98"/>
<dbReference type="SUPFAM" id="SSF52833">
    <property type="entry name" value="Thioredoxin-like"/>
    <property type="match status" value="1"/>
</dbReference>
<comment type="subcellular location">
    <subcellularLocation>
        <location evidence="2">Endoplasmic reticulum membrane</location>
        <topology evidence="2">Multi-pass membrane protein</topology>
    </subcellularLocation>
</comment>
<evidence type="ECO:0000256" key="5">
    <source>
        <dbReference type="ARBA" id="ARBA00022729"/>
    </source>
</evidence>
<dbReference type="PANTHER" id="PTHR12692">
    <property type="entry name" value="DOLICHYL-DIPHOSPHOOLIGOSACCHARIDE--PROTEIN GLYCOSYLTRANSFERASE-RELATED"/>
    <property type="match status" value="1"/>
</dbReference>
<evidence type="ECO:0000256" key="9">
    <source>
        <dbReference type="SAM" id="Phobius"/>
    </source>
</evidence>
<comment type="similarity">
    <text evidence="3">Belongs to the OST3/OST6 family.</text>
</comment>
<feature type="signal peptide" evidence="10">
    <location>
        <begin position="1"/>
        <end position="25"/>
    </location>
</feature>